<evidence type="ECO:0000313" key="2">
    <source>
        <dbReference type="EMBL" id="TNC73752.1"/>
    </source>
</evidence>
<dbReference type="AlphaFoldDB" id="A0A5C4NI14"/>
<keyword evidence="3" id="KW-1185">Reference proteome</keyword>
<keyword evidence="1" id="KW-0732">Signal</keyword>
<evidence type="ECO:0000313" key="3">
    <source>
        <dbReference type="Proteomes" id="UP000305709"/>
    </source>
</evidence>
<dbReference type="EMBL" id="VDFV01000003">
    <property type="protein sequence ID" value="TNC73752.1"/>
    <property type="molecule type" value="Genomic_DNA"/>
</dbReference>
<feature type="chain" id="PRO_5022758491" evidence="1">
    <location>
        <begin position="19"/>
        <end position="206"/>
    </location>
</feature>
<sequence>MRLALALLLTLLGGAAQAQSCATRVNAQELIIVPEAMGAPSPGLRERLRMWPSRTWDRAWGERVACDSAAIIHVLGTTMRLEETDGYCLAEDDHEGWLLVPGVRNYRGRCTKTVCDRVNVVADGVETLGLTMMSLATGRRIDNDAEAVTAVAHGTGAVLVSGQASAVASSLGPSAAALGSALAVPAAAGAAAVTVIGVGGAFYLCS</sequence>
<dbReference type="RefSeq" id="WP_139080435.1">
    <property type="nucleotide sequence ID" value="NZ_VDFV01000003.1"/>
</dbReference>
<proteinExistence type="predicted"/>
<protein>
    <submittedName>
        <fullName evidence="2">Uncharacterized protein</fullName>
    </submittedName>
</protein>
<dbReference type="OrthoDB" id="7651719at2"/>
<name>A0A5C4NI14_9RHOB</name>
<reference evidence="2 3" key="1">
    <citation type="submission" date="2019-06" db="EMBL/GenBank/DDBJ databases">
        <authorList>
            <person name="Jiang L."/>
        </authorList>
    </citation>
    <scope>NUCLEOTIDE SEQUENCE [LARGE SCALE GENOMIC DNA]</scope>
    <source>
        <strain evidence="2 3">YIM 48858</strain>
    </source>
</reference>
<comment type="caution">
    <text evidence="2">The sequence shown here is derived from an EMBL/GenBank/DDBJ whole genome shotgun (WGS) entry which is preliminary data.</text>
</comment>
<organism evidence="2 3">
    <name type="scientific">Rubellimicrobium roseum</name>
    <dbReference type="NCBI Taxonomy" id="687525"/>
    <lineage>
        <taxon>Bacteria</taxon>
        <taxon>Pseudomonadati</taxon>
        <taxon>Pseudomonadota</taxon>
        <taxon>Alphaproteobacteria</taxon>
        <taxon>Rhodobacterales</taxon>
        <taxon>Roseobacteraceae</taxon>
        <taxon>Rubellimicrobium</taxon>
    </lineage>
</organism>
<evidence type="ECO:0000256" key="1">
    <source>
        <dbReference type="SAM" id="SignalP"/>
    </source>
</evidence>
<feature type="signal peptide" evidence="1">
    <location>
        <begin position="1"/>
        <end position="18"/>
    </location>
</feature>
<accession>A0A5C4NI14</accession>
<dbReference type="Proteomes" id="UP000305709">
    <property type="component" value="Unassembled WGS sequence"/>
</dbReference>
<gene>
    <name evidence="2" type="ORF">FHG71_04545</name>
</gene>